<gene>
    <name evidence="3" type="ORF">FCC1311_105092</name>
</gene>
<accession>A0A2R5GTU0</accession>
<dbReference type="AlphaFoldDB" id="A0A2R5GTU0"/>
<dbReference type="PANTHER" id="PTHR31735:SF1">
    <property type="entry name" value="VACUOLAR MEMBRANE PROTEIN YPL162C"/>
    <property type="match status" value="1"/>
</dbReference>
<feature type="transmembrane region" description="Helical" evidence="2">
    <location>
        <begin position="85"/>
        <end position="108"/>
    </location>
</feature>
<dbReference type="Proteomes" id="UP000241890">
    <property type="component" value="Unassembled WGS sequence"/>
</dbReference>
<evidence type="ECO:0000256" key="2">
    <source>
        <dbReference type="SAM" id="Phobius"/>
    </source>
</evidence>
<sequence length="306" mass="33727">MAGSAGQQCALLGGSFAIFVQFFLLCVVLCTLYLKWILEEPRRPRHIWTFDSLKQCIGAGTGHCMNIVMALILSSSSASGNECAWYFMNFTVDTVLGVPLNFVLLKLLERTLLRNSAKTGAYYDLHTKRIDFCAWTSQTVAWTSIVVVCKTILAIPMIKFNHELSDAADRAFKPLEAYPKTQLVFVMIVWPAICNSFQFYVIDNFLKRNIHRSGSSLLSSVHGSAIVAAAASSSSSLTVDSTSDNLVSNEGHDGQENGPNANYDDADLEDSERFNGGWISLLQNLFRTKPKKPAQQNGEQAPLLPA</sequence>
<reference evidence="3 4" key="1">
    <citation type="submission" date="2017-12" db="EMBL/GenBank/DDBJ databases">
        <title>Sequencing, de novo assembly and annotation of complete genome of a new Thraustochytrid species, strain FCC1311.</title>
        <authorList>
            <person name="Sedici K."/>
            <person name="Godart F."/>
            <person name="Aiese Cigliano R."/>
            <person name="Sanseverino W."/>
            <person name="Barakat M."/>
            <person name="Ortet P."/>
            <person name="Marechal E."/>
            <person name="Cagnac O."/>
            <person name="Amato A."/>
        </authorList>
    </citation>
    <scope>NUCLEOTIDE SEQUENCE [LARGE SCALE GENOMIC DNA]</scope>
</reference>
<feature type="transmembrane region" description="Helical" evidence="2">
    <location>
        <begin position="12"/>
        <end position="34"/>
    </location>
</feature>
<dbReference type="InterPro" id="IPR022127">
    <property type="entry name" value="STIMATE/YPL162C"/>
</dbReference>
<dbReference type="EMBL" id="BEYU01000186">
    <property type="protein sequence ID" value="GBG34286.1"/>
    <property type="molecule type" value="Genomic_DNA"/>
</dbReference>
<feature type="transmembrane region" description="Helical" evidence="2">
    <location>
        <begin position="139"/>
        <end position="158"/>
    </location>
</feature>
<evidence type="ECO:0000313" key="3">
    <source>
        <dbReference type="EMBL" id="GBG34286.1"/>
    </source>
</evidence>
<organism evidence="3 4">
    <name type="scientific">Hondaea fermentalgiana</name>
    <dbReference type="NCBI Taxonomy" id="2315210"/>
    <lineage>
        <taxon>Eukaryota</taxon>
        <taxon>Sar</taxon>
        <taxon>Stramenopiles</taxon>
        <taxon>Bigyra</taxon>
        <taxon>Labyrinthulomycetes</taxon>
        <taxon>Thraustochytrida</taxon>
        <taxon>Thraustochytriidae</taxon>
        <taxon>Hondaea</taxon>
    </lineage>
</organism>
<protein>
    <submittedName>
        <fullName evidence="3">Store-operated calcium entry regulator STIMATE</fullName>
    </submittedName>
</protein>
<keyword evidence="2" id="KW-1133">Transmembrane helix</keyword>
<evidence type="ECO:0000313" key="4">
    <source>
        <dbReference type="Proteomes" id="UP000241890"/>
    </source>
</evidence>
<keyword evidence="2" id="KW-0472">Membrane</keyword>
<proteinExistence type="predicted"/>
<dbReference type="GO" id="GO:0016020">
    <property type="term" value="C:membrane"/>
    <property type="evidence" value="ECO:0007669"/>
    <property type="project" value="TreeGrafter"/>
</dbReference>
<keyword evidence="2" id="KW-0812">Transmembrane</keyword>
<feature type="transmembrane region" description="Helical" evidence="2">
    <location>
        <begin position="183"/>
        <end position="202"/>
    </location>
</feature>
<comment type="caution">
    <text evidence="3">The sequence shown here is derived from an EMBL/GenBank/DDBJ whole genome shotgun (WGS) entry which is preliminary data.</text>
</comment>
<evidence type="ECO:0000256" key="1">
    <source>
        <dbReference type="SAM" id="MobiDB-lite"/>
    </source>
</evidence>
<feature type="region of interest" description="Disordered" evidence="1">
    <location>
        <begin position="237"/>
        <end position="267"/>
    </location>
</feature>
<keyword evidence="4" id="KW-1185">Reference proteome</keyword>
<dbReference type="OrthoDB" id="431202at2759"/>
<dbReference type="Pfam" id="PF12400">
    <property type="entry name" value="STIMATE"/>
    <property type="match status" value="1"/>
</dbReference>
<dbReference type="InParanoid" id="A0A2R5GTU0"/>
<dbReference type="PANTHER" id="PTHR31735">
    <property type="entry name" value="VACUOLAR MEMBRANE PROTEIN YPL162C"/>
    <property type="match status" value="1"/>
</dbReference>
<feature type="transmembrane region" description="Helical" evidence="2">
    <location>
        <begin position="55"/>
        <end position="73"/>
    </location>
</feature>
<name>A0A2R5GTU0_9STRA</name>